<sequence>MKHPRKESQWRQITVLDMKGEPYKTFNLTSMGKLSQKFPKHRPRNLEYEIENITTGKKHCKDEEHSSKRNNNKKSKNLFILPILGSAPSKILNKEDSPSEINSYSEIMTITYVQESIKSNQQQISIETKNYEPEIVPGDVMDFDPSLLDSDPIDFTDEETYFFSFI</sequence>
<dbReference type="VEuPathDB" id="TrichDB:TRFO_43158"/>
<protein>
    <submittedName>
        <fullName evidence="1">Uncharacterized protein</fullName>
    </submittedName>
</protein>
<gene>
    <name evidence="1" type="ORF">TRFO_43158</name>
</gene>
<organism evidence="1 2">
    <name type="scientific">Tritrichomonas foetus</name>
    <dbReference type="NCBI Taxonomy" id="1144522"/>
    <lineage>
        <taxon>Eukaryota</taxon>
        <taxon>Metamonada</taxon>
        <taxon>Parabasalia</taxon>
        <taxon>Tritrichomonadida</taxon>
        <taxon>Tritrichomonadidae</taxon>
        <taxon>Tritrichomonas</taxon>
    </lineage>
</organism>
<dbReference type="Proteomes" id="UP000179807">
    <property type="component" value="Unassembled WGS sequence"/>
</dbReference>
<dbReference type="EMBL" id="MLAK01000417">
    <property type="protein sequence ID" value="OHT14180.1"/>
    <property type="molecule type" value="Genomic_DNA"/>
</dbReference>
<dbReference type="GeneID" id="94849359"/>
<dbReference type="AlphaFoldDB" id="A0A1J4KWU3"/>
<reference evidence="1" key="1">
    <citation type="submission" date="2016-10" db="EMBL/GenBank/DDBJ databases">
        <authorList>
            <person name="Benchimol M."/>
            <person name="Almeida L.G."/>
            <person name="Vasconcelos A.T."/>
            <person name="Perreira-Neves A."/>
            <person name="Rosa I.A."/>
            <person name="Tasca T."/>
            <person name="Bogo M.R."/>
            <person name="de Souza W."/>
        </authorList>
    </citation>
    <scope>NUCLEOTIDE SEQUENCE [LARGE SCALE GENOMIC DNA]</scope>
    <source>
        <strain evidence="1">K</strain>
    </source>
</reference>
<evidence type="ECO:0000313" key="2">
    <source>
        <dbReference type="Proteomes" id="UP000179807"/>
    </source>
</evidence>
<name>A0A1J4KWU3_9EUKA</name>
<accession>A0A1J4KWU3</accession>
<keyword evidence="2" id="KW-1185">Reference proteome</keyword>
<evidence type="ECO:0000313" key="1">
    <source>
        <dbReference type="EMBL" id="OHT14180.1"/>
    </source>
</evidence>
<comment type="caution">
    <text evidence="1">The sequence shown here is derived from an EMBL/GenBank/DDBJ whole genome shotgun (WGS) entry which is preliminary data.</text>
</comment>
<proteinExistence type="predicted"/>
<dbReference type="RefSeq" id="XP_068367316.1">
    <property type="nucleotide sequence ID" value="XM_068514655.1"/>
</dbReference>